<organism evidence="1 2">
    <name type="scientific">Photobacterium angustum</name>
    <dbReference type="NCBI Taxonomy" id="661"/>
    <lineage>
        <taxon>Bacteria</taxon>
        <taxon>Pseudomonadati</taxon>
        <taxon>Pseudomonadota</taxon>
        <taxon>Gammaproteobacteria</taxon>
        <taxon>Vibrionales</taxon>
        <taxon>Vibrionaceae</taxon>
        <taxon>Photobacterium</taxon>
    </lineage>
</organism>
<accession>A0ABX5H251</accession>
<dbReference type="RefSeq" id="WP_045152744.1">
    <property type="nucleotide sequence ID" value="NZ_JZSW01000007.1"/>
</dbReference>
<evidence type="ECO:0000313" key="2">
    <source>
        <dbReference type="Proteomes" id="UP000240989"/>
    </source>
</evidence>
<reference evidence="1 2" key="1">
    <citation type="submission" date="2018-01" db="EMBL/GenBank/DDBJ databases">
        <title>Whole genome sequencing of Histamine producing bacteria.</title>
        <authorList>
            <person name="Butler K."/>
        </authorList>
    </citation>
    <scope>NUCLEOTIDE SEQUENCE [LARGE SCALE GENOMIC DNA]</scope>
    <source>
        <strain evidence="1 2">A6-1</strain>
    </source>
</reference>
<comment type="caution">
    <text evidence="1">The sequence shown here is derived from an EMBL/GenBank/DDBJ whole genome shotgun (WGS) entry which is preliminary data.</text>
</comment>
<keyword evidence="2" id="KW-1185">Reference proteome</keyword>
<proteinExistence type="predicted"/>
<name>A0ABX5H251_PHOAN</name>
<dbReference type="Proteomes" id="UP000240989">
    <property type="component" value="Unassembled WGS sequence"/>
</dbReference>
<protein>
    <submittedName>
        <fullName evidence="1">Uncharacterized protein</fullName>
    </submittedName>
</protein>
<dbReference type="EMBL" id="PYOU01000014">
    <property type="protein sequence ID" value="PSX07105.1"/>
    <property type="molecule type" value="Genomic_DNA"/>
</dbReference>
<evidence type="ECO:0000313" key="1">
    <source>
        <dbReference type="EMBL" id="PSX07105.1"/>
    </source>
</evidence>
<sequence length="422" mass="49620">MKPCNLNSLDVFKNCYKNLEQVHQIKSRYHRFSNLDRYDVTSSSDSIKVDLLLQHAELGYIEKPFLLDALYQCSPDQKFRISRLLRLIDMSVNRYFKTMNNQLENELNLSSTQAPMEMCLDFFEKYITIEGVSIYSGFELEVTKFNLKQLSKQCQNHLYTVMNKLSTYGVFDLFSDQATYFYNFSSEVFEPCNGMSIDPNKLTDSLDYLLEFKESEEEDFDYDTWFNLYKKSFYFKERKLTQSDKCDLIEKYKTSLKPEIYNMFGEEFYQPFYEYCNLKQSEEILLTDTISVDKLKLDHNCTWQDIFDNLPKSRNKTDRQYLSILSHFREHLESLVSCQLEHDENGSSFVNSLCLYSSKNEEHISALSNCISSCEDDFANHQEHPSTTSTDAKVTNEYIKTFSVINALIGSLNLLQPKNIKH</sequence>
<gene>
    <name evidence="1" type="ORF">C0W27_16170</name>
</gene>